<evidence type="ECO:0000313" key="4">
    <source>
        <dbReference type="Proteomes" id="UP000009888"/>
    </source>
</evidence>
<feature type="transmembrane region" description="Helical" evidence="2">
    <location>
        <begin position="390"/>
        <end position="414"/>
    </location>
</feature>
<feature type="transmembrane region" description="Helical" evidence="2">
    <location>
        <begin position="426"/>
        <end position="448"/>
    </location>
</feature>
<dbReference type="Proteomes" id="UP000009888">
    <property type="component" value="Unassembled WGS sequence"/>
</dbReference>
<sequence length="471" mass="49326">MSANNDPTNQPNPQPGVPQPAAPRYAGPPRPAPAQPGASQRGPLAPSAAPRNRERFQAATWMTAIFAPLVALALTFLVNLGSIAISRAVNPESFRGAEGFSNALYGALTTVLGLGGSVAIDVSQQGVTGAKISIYAAALTTTAIVGLALFFGHAWSGRGRRNSTFMVWIPAIISGFILSGATALLATVTRTTVEMDPNISMSIAPNPLICAATALPVGFLASAFGRLLSVRPTPRNRYLLTSASPVPTFSHAVSLGFAWYIFASTATAVVVGAGFLISSGGDEPFNLSSASERIAGLLMLLPYFLTVGALVLAGALGASIILKLTTGSAVNVIDLDEALNGLNLNQTTLIGRALPIWMWITVAVLAALFIIAIGVRWGRSRDPRLQYGPLSWFIMPLSFTGVTAVIYGITRFGLKLTSPMFEGKTIAAFTATAHWYMIGIGLLVGIAIELISRLARPRAPQTGATGYSAYR</sequence>
<dbReference type="RefSeq" id="WP_007000649.1">
    <property type="nucleotide sequence ID" value="NZ_JH992955.1"/>
</dbReference>
<dbReference type="STRING" id="202789.GCA_001457435_01704"/>
<feature type="transmembrane region" description="Helical" evidence="2">
    <location>
        <begin position="356"/>
        <end position="378"/>
    </location>
</feature>
<dbReference type="HOGENOM" id="CLU_610645_0_0_11"/>
<dbReference type="AlphaFoldDB" id="K9EEH9"/>
<feature type="transmembrane region" description="Helical" evidence="2">
    <location>
        <begin position="134"/>
        <end position="155"/>
    </location>
</feature>
<keyword evidence="2" id="KW-0472">Membrane</keyword>
<comment type="caution">
    <text evidence="3">The sequence shown here is derived from an EMBL/GenBank/DDBJ whole genome shotgun (WGS) entry which is preliminary data.</text>
</comment>
<accession>K9EEH9</accession>
<evidence type="ECO:0000313" key="3">
    <source>
        <dbReference type="EMBL" id="EKU95644.1"/>
    </source>
</evidence>
<feature type="transmembrane region" description="Helical" evidence="2">
    <location>
        <begin position="61"/>
        <end position="83"/>
    </location>
</feature>
<feature type="transmembrane region" description="Helical" evidence="2">
    <location>
        <begin position="208"/>
        <end position="228"/>
    </location>
</feature>
<name>K9EEH9_9ACTO</name>
<feature type="transmembrane region" description="Helical" evidence="2">
    <location>
        <begin position="297"/>
        <end position="322"/>
    </location>
</feature>
<reference evidence="3 4" key="1">
    <citation type="submission" date="2012-09" db="EMBL/GenBank/DDBJ databases">
        <title>The Genome Sequence of Actinobaculum massiliae ACS-171-V-COL2.</title>
        <authorList>
            <consortium name="The Broad Institute Genome Sequencing Platform"/>
            <person name="Earl A."/>
            <person name="Ward D."/>
            <person name="Feldgarden M."/>
            <person name="Gevers D."/>
            <person name="Saerens B."/>
            <person name="Vaneechoutte M."/>
            <person name="Walker B."/>
            <person name="Young S.K."/>
            <person name="Zeng Q."/>
            <person name="Gargeya S."/>
            <person name="Fitzgerald M."/>
            <person name="Haas B."/>
            <person name="Abouelleil A."/>
            <person name="Alvarado L."/>
            <person name="Arachchi H.M."/>
            <person name="Berlin A."/>
            <person name="Chapman S.B."/>
            <person name="Goldberg J."/>
            <person name="Griggs A."/>
            <person name="Gujja S."/>
            <person name="Hansen M."/>
            <person name="Howarth C."/>
            <person name="Imamovic A."/>
            <person name="Larimer J."/>
            <person name="McCowen C."/>
            <person name="Montmayeur A."/>
            <person name="Murphy C."/>
            <person name="Neiman D."/>
            <person name="Pearson M."/>
            <person name="Priest M."/>
            <person name="Roberts A."/>
            <person name="Saif S."/>
            <person name="Shea T."/>
            <person name="Sisk P."/>
            <person name="Sykes S."/>
            <person name="Wortman J."/>
            <person name="Nusbaum C."/>
            <person name="Birren B."/>
        </authorList>
    </citation>
    <scope>NUCLEOTIDE SEQUENCE [LARGE SCALE GENOMIC DNA]</scope>
    <source>
        <strain evidence="4">ACS-171-V-Col2</strain>
    </source>
</reference>
<keyword evidence="4" id="KW-1185">Reference proteome</keyword>
<proteinExistence type="predicted"/>
<organism evidence="3 4">
    <name type="scientific">Actinobaculum massiliense ACS-171-V-Col2</name>
    <dbReference type="NCBI Taxonomy" id="883066"/>
    <lineage>
        <taxon>Bacteria</taxon>
        <taxon>Bacillati</taxon>
        <taxon>Actinomycetota</taxon>
        <taxon>Actinomycetes</taxon>
        <taxon>Actinomycetales</taxon>
        <taxon>Actinomycetaceae</taxon>
        <taxon>Actinobaculum</taxon>
    </lineage>
</organism>
<feature type="region of interest" description="Disordered" evidence="1">
    <location>
        <begin position="1"/>
        <end position="50"/>
    </location>
</feature>
<evidence type="ECO:0000256" key="1">
    <source>
        <dbReference type="SAM" id="MobiDB-lite"/>
    </source>
</evidence>
<gene>
    <name evidence="3" type="ORF">HMPREF9233_00431</name>
</gene>
<feature type="transmembrane region" description="Helical" evidence="2">
    <location>
        <begin position="257"/>
        <end position="277"/>
    </location>
</feature>
<evidence type="ECO:0000256" key="2">
    <source>
        <dbReference type="SAM" id="Phobius"/>
    </source>
</evidence>
<feature type="compositionally biased region" description="Pro residues" evidence="1">
    <location>
        <begin position="10"/>
        <end position="34"/>
    </location>
</feature>
<protein>
    <submittedName>
        <fullName evidence="3">Uncharacterized protein</fullName>
    </submittedName>
</protein>
<feature type="transmembrane region" description="Helical" evidence="2">
    <location>
        <begin position="103"/>
        <end position="122"/>
    </location>
</feature>
<dbReference type="PATRIC" id="fig|883066.3.peg.453"/>
<keyword evidence="2" id="KW-0812">Transmembrane</keyword>
<keyword evidence="2" id="KW-1133">Transmembrane helix</keyword>
<feature type="transmembrane region" description="Helical" evidence="2">
    <location>
        <begin position="167"/>
        <end position="188"/>
    </location>
</feature>
<dbReference type="EMBL" id="AGWL01000002">
    <property type="protein sequence ID" value="EKU95644.1"/>
    <property type="molecule type" value="Genomic_DNA"/>
</dbReference>